<dbReference type="RefSeq" id="WP_150443969.1">
    <property type="nucleotide sequence ID" value="NZ_VYQE01000001.1"/>
</dbReference>
<gene>
    <name evidence="2" type="ORF">F3S47_04360</name>
</gene>
<dbReference type="AlphaFoldDB" id="A0A5J5GS38"/>
<keyword evidence="1" id="KW-0812">Transmembrane</keyword>
<feature type="transmembrane region" description="Helical" evidence="1">
    <location>
        <begin position="67"/>
        <end position="86"/>
    </location>
</feature>
<dbReference type="Proteomes" id="UP000326554">
    <property type="component" value="Unassembled WGS sequence"/>
</dbReference>
<keyword evidence="1" id="KW-0472">Membrane</keyword>
<feature type="transmembrane region" description="Helical" evidence="1">
    <location>
        <begin position="6"/>
        <end position="24"/>
    </location>
</feature>
<keyword evidence="3" id="KW-1185">Reference proteome</keyword>
<sequence>MQFVRLVLLLLAAMTVVYVCVSLYSRSVRREKLEDSWDANPQGDAGDRRRFIEQGMVEYEHSLRKRLILLVYVVPVAVISIIMYMIN</sequence>
<protein>
    <recommendedName>
        <fullName evidence="4">Cation/multidrug efflux pump</fullName>
    </recommendedName>
</protein>
<proteinExistence type="predicted"/>
<organism evidence="2 3">
    <name type="scientific">Histidinibacterium aquaticum</name>
    <dbReference type="NCBI Taxonomy" id="2613962"/>
    <lineage>
        <taxon>Bacteria</taxon>
        <taxon>Pseudomonadati</taxon>
        <taxon>Pseudomonadota</taxon>
        <taxon>Alphaproteobacteria</taxon>
        <taxon>Rhodobacterales</taxon>
        <taxon>Paracoccaceae</taxon>
        <taxon>Histidinibacterium</taxon>
    </lineage>
</organism>
<name>A0A5J5GS38_9RHOB</name>
<keyword evidence="1" id="KW-1133">Transmembrane helix</keyword>
<comment type="caution">
    <text evidence="2">The sequence shown here is derived from an EMBL/GenBank/DDBJ whole genome shotgun (WGS) entry which is preliminary data.</text>
</comment>
<dbReference type="EMBL" id="VYQE01000001">
    <property type="protein sequence ID" value="KAA9010483.1"/>
    <property type="molecule type" value="Genomic_DNA"/>
</dbReference>
<evidence type="ECO:0008006" key="4">
    <source>
        <dbReference type="Google" id="ProtNLM"/>
    </source>
</evidence>
<evidence type="ECO:0000256" key="1">
    <source>
        <dbReference type="SAM" id="Phobius"/>
    </source>
</evidence>
<evidence type="ECO:0000313" key="3">
    <source>
        <dbReference type="Proteomes" id="UP000326554"/>
    </source>
</evidence>
<accession>A0A5J5GS38</accession>
<reference evidence="2 3" key="1">
    <citation type="submission" date="2019-09" db="EMBL/GenBank/DDBJ databases">
        <authorList>
            <person name="Park J.-S."/>
            <person name="Choi H.-J."/>
        </authorList>
    </citation>
    <scope>NUCLEOTIDE SEQUENCE [LARGE SCALE GENOMIC DNA]</scope>
    <source>
        <strain evidence="2 3">176SS1-4</strain>
    </source>
</reference>
<evidence type="ECO:0000313" key="2">
    <source>
        <dbReference type="EMBL" id="KAA9010483.1"/>
    </source>
</evidence>